<keyword evidence="2" id="KW-1185">Reference proteome</keyword>
<sequence length="71" mass="7963">MSSDSDPLDPQVFDLAYKLGILKSILNSIGALYIPKNDADVRDLIGDAESNLEKVQKILFEKLKSIENRQK</sequence>
<name>A0ABY2N550_9LEPT</name>
<protein>
    <submittedName>
        <fullName evidence="1">Uncharacterized protein</fullName>
    </submittedName>
</protein>
<dbReference type="EMBL" id="RQGT01000059">
    <property type="protein sequence ID" value="TGM17262.1"/>
    <property type="molecule type" value="Genomic_DNA"/>
</dbReference>
<gene>
    <name evidence="1" type="ORF">EHQ90_07720</name>
</gene>
<evidence type="ECO:0000313" key="2">
    <source>
        <dbReference type="Proteomes" id="UP000297422"/>
    </source>
</evidence>
<comment type="caution">
    <text evidence="1">The sequence shown here is derived from an EMBL/GenBank/DDBJ whole genome shotgun (WGS) entry which is preliminary data.</text>
</comment>
<organism evidence="1 2">
    <name type="scientific">Leptospira stimsonii</name>
    <dbReference type="NCBI Taxonomy" id="2202203"/>
    <lineage>
        <taxon>Bacteria</taxon>
        <taxon>Pseudomonadati</taxon>
        <taxon>Spirochaetota</taxon>
        <taxon>Spirochaetia</taxon>
        <taxon>Leptospirales</taxon>
        <taxon>Leptospiraceae</taxon>
        <taxon>Leptospira</taxon>
    </lineage>
</organism>
<dbReference type="RefSeq" id="WP_135684566.1">
    <property type="nucleotide sequence ID" value="NZ_RQEQ01000080.1"/>
</dbReference>
<evidence type="ECO:0000313" key="1">
    <source>
        <dbReference type="EMBL" id="TGM17262.1"/>
    </source>
</evidence>
<dbReference type="Proteomes" id="UP000297422">
    <property type="component" value="Unassembled WGS sequence"/>
</dbReference>
<proteinExistence type="predicted"/>
<accession>A0ABY2N550</accession>
<reference evidence="2" key="1">
    <citation type="journal article" date="2019" name="PLoS Negl. Trop. Dis.">
        <title>Revisiting the worldwide diversity of Leptospira species in the environment.</title>
        <authorList>
            <person name="Vincent A.T."/>
            <person name="Schiettekatte O."/>
            <person name="Bourhy P."/>
            <person name="Veyrier F.J."/>
            <person name="Picardeau M."/>
        </authorList>
    </citation>
    <scope>NUCLEOTIDE SEQUENCE [LARGE SCALE GENOMIC DNA]</scope>
    <source>
        <strain evidence="2">201702407</strain>
    </source>
</reference>